<comment type="caution">
    <text evidence="2">The sequence shown here is derived from an EMBL/GenBank/DDBJ whole genome shotgun (WGS) entry which is preliminary data.</text>
</comment>
<dbReference type="InterPro" id="IPR011989">
    <property type="entry name" value="ARM-like"/>
</dbReference>
<dbReference type="OrthoDB" id="7537227at2759"/>
<reference evidence="3" key="1">
    <citation type="journal article" date="2015" name="PLoS Genet.">
        <title>Genome Sequence and Transcriptome Analyses of Chrysochromulina tobin: Metabolic Tools for Enhanced Algal Fitness in the Prominent Order Prymnesiales (Haptophyceae).</title>
        <authorList>
            <person name="Hovde B.T."/>
            <person name="Deodato C.R."/>
            <person name="Hunsperger H.M."/>
            <person name="Ryken S.A."/>
            <person name="Yost W."/>
            <person name="Jha R.K."/>
            <person name="Patterson J."/>
            <person name="Monnat R.J. Jr."/>
            <person name="Barlow S.B."/>
            <person name="Starkenburg S.R."/>
            <person name="Cattolico R.A."/>
        </authorList>
    </citation>
    <scope>NUCLEOTIDE SEQUENCE</scope>
    <source>
        <strain evidence="3">CCMP291</strain>
    </source>
</reference>
<dbReference type="SUPFAM" id="SSF48371">
    <property type="entry name" value="ARM repeat"/>
    <property type="match status" value="1"/>
</dbReference>
<protein>
    <submittedName>
        <fullName evidence="2">Uncharacterized protein</fullName>
    </submittedName>
</protein>
<evidence type="ECO:0000256" key="1">
    <source>
        <dbReference type="PROSITE-ProRule" id="PRU00259"/>
    </source>
</evidence>
<proteinExistence type="predicted"/>
<dbReference type="InterPro" id="IPR000225">
    <property type="entry name" value="Armadillo"/>
</dbReference>
<dbReference type="Proteomes" id="UP000037460">
    <property type="component" value="Unassembled WGS sequence"/>
</dbReference>
<feature type="repeat" description="ARM" evidence="1">
    <location>
        <begin position="8"/>
        <end position="50"/>
    </location>
</feature>
<dbReference type="SMART" id="SM00185">
    <property type="entry name" value="ARM"/>
    <property type="match status" value="3"/>
</dbReference>
<accession>A0A0M0JV42</accession>
<evidence type="ECO:0000313" key="3">
    <source>
        <dbReference type="Proteomes" id="UP000037460"/>
    </source>
</evidence>
<sequence length="169" mass="17650">MASIAKANGIKPLVAQLDSSDEKTTAYAARVLADMARKQEEYAKQVAQAGGIALCVKLLAKGSLEAQELAAHALTGIAAGGCKEKIRELGGIELLVRVLKSNRSESSQLERVKAHAANALAELARDDAPIQREVVQCGGIDALVAVVTTSKLDSSKARAADPLMTSDDV</sequence>
<dbReference type="InterPro" id="IPR016024">
    <property type="entry name" value="ARM-type_fold"/>
</dbReference>
<name>A0A0M0JV42_9EUKA</name>
<organism evidence="2 3">
    <name type="scientific">Chrysochromulina tobinii</name>
    <dbReference type="NCBI Taxonomy" id="1460289"/>
    <lineage>
        <taxon>Eukaryota</taxon>
        <taxon>Haptista</taxon>
        <taxon>Haptophyta</taxon>
        <taxon>Prymnesiophyceae</taxon>
        <taxon>Prymnesiales</taxon>
        <taxon>Chrysochromulinaceae</taxon>
        <taxon>Chrysochromulina</taxon>
    </lineage>
</organism>
<gene>
    <name evidence="2" type="ORF">Ctob_006036</name>
</gene>
<dbReference type="EMBL" id="JWZX01002263">
    <property type="protein sequence ID" value="KOO30222.1"/>
    <property type="molecule type" value="Genomic_DNA"/>
</dbReference>
<dbReference type="PANTHER" id="PTHR23315">
    <property type="entry name" value="U BOX DOMAIN-CONTAINING"/>
    <property type="match status" value="1"/>
</dbReference>
<evidence type="ECO:0000313" key="2">
    <source>
        <dbReference type="EMBL" id="KOO30222.1"/>
    </source>
</evidence>
<dbReference type="PANTHER" id="PTHR23315:SF7">
    <property type="entry name" value="U-BOX DOMAIN-CONTAINING PROTEIN 4"/>
    <property type="match status" value="1"/>
</dbReference>
<feature type="repeat" description="ARM" evidence="1">
    <location>
        <begin position="90"/>
        <end position="139"/>
    </location>
</feature>
<dbReference type="Gene3D" id="1.25.10.10">
    <property type="entry name" value="Leucine-rich Repeat Variant"/>
    <property type="match status" value="2"/>
</dbReference>
<dbReference type="AlphaFoldDB" id="A0A0M0JV42"/>
<keyword evidence="3" id="KW-1185">Reference proteome</keyword>
<dbReference type="PROSITE" id="PS50176">
    <property type="entry name" value="ARM_REPEAT"/>
    <property type="match status" value="2"/>
</dbReference>